<dbReference type="EMBL" id="PFQB01000030">
    <property type="protein sequence ID" value="PJA15002.1"/>
    <property type="molecule type" value="Genomic_DNA"/>
</dbReference>
<protein>
    <recommendedName>
        <fullName evidence="13">UDP-N-acetylmuramyl-tripeptide synthetase</fullName>
    </recommendedName>
</protein>
<keyword evidence="3 7" id="KW-0133">Cell shape</keyword>
<dbReference type="GO" id="GO:0009252">
    <property type="term" value="P:peptidoglycan biosynthetic process"/>
    <property type="evidence" value="ECO:0007669"/>
    <property type="project" value="UniProtKB-UniPathway"/>
</dbReference>
<sequence length="540" mass="59782">MTHLNYSNQHKVACIGIGGGGVFYVAKFFVKLGVQVYGFDLQESERTKELQSLGVRITFANPTKALEPGTSLFVYSPGLPNPILQELEKHNGNIPHQDVGAFTTKLIHDYEENLLNEQEKTAFLASDIAPLFSLNQSKMTYIAVTGTDGKTTTCAMIYHILRKLGYKPGLISTVSAKVGDKDIDTGFHTTTPSSQELFKLLKLMEKEHGTHAIVEATSHGLAMGRLAGLKFNAIAYTNITSEHIDYHKTWTHYYLAKETLLTEHTTSRSIVVLNKDDKRAFPLLEQKAKALARDIISYSLTPKTLAMVTATDITENPTISFVINKQSQTIIPILGRYNISNALAAITLISRLENKQVSETASLLGNFQTVTGRMQIIQSSPFTVIIDFAHTANALEEALRSTRKILPKSKKLIVVFGCAGKRDDSKREPMGSVAGEHADITILTAEDPRTEKLIAINDAIEVGWKITATSEKVLYRFDDDSQHANIRRQAIAKAISLAKKGDVILITGKAHEQSLCFDNIEYPWTDITETMKLLRTLKVS</sequence>
<dbReference type="InterPro" id="IPR000713">
    <property type="entry name" value="Mur_ligase_N"/>
</dbReference>
<evidence type="ECO:0000256" key="4">
    <source>
        <dbReference type="ARBA" id="ARBA00022984"/>
    </source>
</evidence>
<name>A0A2M7W3D2_9BACT</name>
<dbReference type="InterPro" id="IPR036615">
    <property type="entry name" value="Mur_ligase_C_dom_sf"/>
</dbReference>
<dbReference type="SUPFAM" id="SSF53244">
    <property type="entry name" value="MurD-like peptide ligases, peptide-binding domain"/>
    <property type="match status" value="1"/>
</dbReference>
<dbReference type="Pfam" id="PF02875">
    <property type="entry name" value="Mur_ligase_C"/>
    <property type="match status" value="1"/>
</dbReference>
<reference evidence="12" key="1">
    <citation type="submission" date="2017-09" db="EMBL/GenBank/DDBJ databases">
        <title>Depth-based differentiation of microbial function through sediment-hosted aquifers and enrichment of novel symbionts in the deep terrestrial subsurface.</title>
        <authorList>
            <person name="Probst A.J."/>
            <person name="Ladd B."/>
            <person name="Jarett J.K."/>
            <person name="Geller-Mcgrath D.E."/>
            <person name="Sieber C.M.K."/>
            <person name="Emerson J.B."/>
            <person name="Anantharaman K."/>
            <person name="Thomas B.C."/>
            <person name="Malmstrom R."/>
            <person name="Stieglmeier M."/>
            <person name="Klingl A."/>
            <person name="Woyke T."/>
            <person name="Ryan C.M."/>
            <person name="Banfield J.F."/>
        </authorList>
    </citation>
    <scope>NUCLEOTIDE SEQUENCE [LARGE SCALE GENOMIC DNA]</scope>
</reference>
<dbReference type="SUPFAM" id="SSF51984">
    <property type="entry name" value="MurCD N-terminal domain"/>
    <property type="match status" value="1"/>
</dbReference>
<evidence type="ECO:0000256" key="7">
    <source>
        <dbReference type="RuleBase" id="RU004135"/>
    </source>
</evidence>
<dbReference type="InterPro" id="IPR005761">
    <property type="entry name" value="UDP-N-AcMur-Glu-dNH2Pim_ligase"/>
</dbReference>
<dbReference type="GO" id="GO:0051301">
    <property type="term" value="P:cell division"/>
    <property type="evidence" value="ECO:0007669"/>
    <property type="project" value="UniProtKB-KW"/>
</dbReference>
<feature type="domain" description="Mur ligase C-terminal" evidence="9">
    <location>
        <begin position="372"/>
        <end position="509"/>
    </location>
</feature>
<dbReference type="InterPro" id="IPR036565">
    <property type="entry name" value="Mur-like_cat_sf"/>
</dbReference>
<keyword evidence="6 7" id="KW-0961">Cell wall biogenesis/degradation</keyword>
<comment type="caution">
    <text evidence="11">The sequence shown here is derived from an EMBL/GenBank/DDBJ whole genome shotgun (WGS) entry which is preliminary data.</text>
</comment>
<evidence type="ECO:0008006" key="13">
    <source>
        <dbReference type="Google" id="ProtNLM"/>
    </source>
</evidence>
<comment type="pathway">
    <text evidence="7">Cell wall biogenesis; peptidoglycan biosynthesis.</text>
</comment>
<dbReference type="Pfam" id="PF08245">
    <property type="entry name" value="Mur_ligase_M"/>
    <property type="match status" value="1"/>
</dbReference>
<evidence type="ECO:0000259" key="10">
    <source>
        <dbReference type="Pfam" id="PF08245"/>
    </source>
</evidence>
<evidence type="ECO:0000256" key="5">
    <source>
        <dbReference type="ARBA" id="ARBA00023306"/>
    </source>
</evidence>
<evidence type="ECO:0000259" key="9">
    <source>
        <dbReference type="Pfam" id="PF02875"/>
    </source>
</evidence>
<organism evidence="11 12">
    <name type="scientific">Candidatus Dojkabacteria bacterium CG_4_10_14_0_2_um_filter_Dojkabacteria_WS6_41_15</name>
    <dbReference type="NCBI Taxonomy" id="2014249"/>
    <lineage>
        <taxon>Bacteria</taxon>
        <taxon>Candidatus Dojkabacteria</taxon>
    </lineage>
</organism>
<accession>A0A2M7W3D2</accession>
<proteinExistence type="inferred from homology"/>
<dbReference type="PANTHER" id="PTHR23135">
    <property type="entry name" value="MUR LIGASE FAMILY MEMBER"/>
    <property type="match status" value="1"/>
</dbReference>
<dbReference type="PANTHER" id="PTHR23135:SF4">
    <property type="entry name" value="UDP-N-ACETYLMURAMOYL-L-ALANYL-D-GLUTAMATE--2,6-DIAMINOPIMELATE LIGASE MURE HOMOLOG, CHLOROPLASTIC"/>
    <property type="match status" value="1"/>
</dbReference>
<dbReference type="GO" id="GO:0071555">
    <property type="term" value="P:cell wall organization"/>
    <property type="evidence" value="ECO:0007669"/>
    <property type="project" value="UniProtKB-KW"/>
</dbReference>
<dbReference type="InterPro" id="IPR004101">
    <property type="entry name" value="Mur_ligase_C"/>
</dbReference>
<evidence type="ECO:0000256" key="1">
    <source>
        <dbReference type="ARBA" id="ARBA00005898"/>
    </source>
</evidence>
<dbReference type="NCBIfam" id="TIGR01085">
    <property type="entry name" value="murE"/>
    <property type="match status" value="1"/>
</dbReference>
<dbReference type="CDD" id="cd01983">
    <property type="entry name" value="SIMIBI"/>
    <property type="match status" value="1"/>
</dbReference>
<comment type="similarity">
    <text evidence="1">Belongs to the MurCDEF family. MurE subfamily.</text>
</comment>
<dbReference type="GO" id="GO:0005737">
    <property type="term" value="C:cytoplasm"/>
    <property type="evidence" value="ECO:0007669"/>
    <property type="project" value="UniProtKB-SubCell"/>
</dbReference>
<dbReference type="SUPFAM" id="SSF53623">
    <property type="entry name" value="MurD-like peptide ligases, catalytic domain"/>
    <property type="match status" value="1"/>
</dbReference>
<dbReference type="GO" id="GO:0008360">
    <property type="term" value="P:regulation of cell shape"/>
    <property type="evidence" value="ECO:0007669"/>
    <property type="project" value="UniProtKB-KW"/>
</dbReference>
<dbReference type="InterPro" id="IPR013221">
    <property type="entry name" value="Mur_ligase_cen"/>
</dbReference>
<dbReference type="UniPathway" id="UPA00219"/>
<dbReference type="Proteomes" id="UP000228952">
    <property type="component" value="Unassembled WGS sequence"/>
</dbReference>
<dbReference type="GO" id="GO:0005524">
    <property type="term" value="F:ATP binding"/>
    <property type="evidence" value="ECO:0007669"/>
    <property type="project" value="InterPro"/>
</dbReference>
<evidence type="ECO:0000256" key="2">
    <source>
        <dbReference type="ARBA" id="ARBA00022618"/>
    </source>
</evidence>
<keyword evidence="4 7" id="KW-0573">Peptidoglycan synthesis</keyword>
<evidence type="ECO:0000259" key="8">
    <source>
        <dbReference type="Pfam" id="PF01225"/>
    </source>
</evidence>
<evidence type="ECO:0000313" key="11">
    <source>
        <dbReference type="EMBL" id="PJA15002.1"/>
    </source>
</evidence>
<dbReference type="Gene3D" id="3.40.1190.10">
    <property type="entry name" value="Mur-like, catalytic domain"/>
    <property type="match status" value="1"/>
</dbReference>
<dbReference type="Gene3D" id="3.90.190.20">
    <property type="entry name" value="Mur ligase, C-terminal domain"/>
    <property type="match status" value="1"/>
</dbReference>
<feature type="domain" description="Mur ligase N-terminal catalytic" evidence="8">
    <location>
        <begin position="12"/>
        <end position="108"/>
    </location>
</feature>
<evidence type="ECO:0000256" key="6">
    <source>
        <dbReference type="ARBA" id="ARBA00023316"/>
    </source>
</evidence>
<gene>
    <name evidence="11" type="ORF">COX64_01270</name>
</gene>
<dbReference type="Gene3D" id="3.40.50.720">
    <property type="entry name" value="NAD(P)-binding Rossmann-like Domain"/>
    <property type="match status" value="1"/>
</dbReference>
<evidence type="ECO:0000256" key="3">
    <source>
        <dbReference type="ARBA" id="ARBA00022960"/>
    </source>
</evidence>
<feature type="domain" description="Mur ligase central" evidence="10">
    <location>
        <begin position="144"/>
        <end position="348"/>
    </location>
</feature>
<keyword evidence="5 7" id="KW-0131">Cell cycle</keyword>
<comment type="subcellular location">
    <subcellularLocation>
        <location evidence="7">Cytoplasm</location>
    </subcellularLocation>
</comment>
<dbReference type="Pfam" id="PF01225">
    <property type="entry name" value="Mur_ligase"/>
    <property type="match status" value="1"/>
</dbReference>
<dbReference type="GO" id="GO:0016881">
    <property type="term" value="F:acid-amino acid ligase activity"/>
    <property type="evidence" value="ECO:0007669"/>
    <property type="project" value="InterPro"/>
</dbReference>
<evidence type="ECO:0000313" key="12">
    <source>
        <dbReference type="Proteomes" id="UP000228952"/>
    </source>
</evidence>
<keyword evidence="2 7" id="KW-0132">Cell division</keyword>
<dbReference type="AlphaFoldDB" id="A0A2M7W3D2"/>